<gene>
    <name evidence="1" type="ORF">IAA52_06745</name>
</gene>
<proteinExistence type="predicted"/>
<protein>
    <recommendedName>
        <fullName evidence="3">SCP2 domain-containing protein</fullName>
    </recommendedName>
</protein>
<dbReference type="Proteomes" id="UP000824260">
    <property type="component" value="Unassembled WGS sequence"/>
</dbReference>
<dbReference type="AlphaFoldDB" id="A0A9D0ZLL9"/>
<dbReference type="EMBL" id="DVFZ01000067">
    <property type="protein sequence ID" value="HIQ82785.1"/>
    <property type="molecule type" value="Genomic_DNA"/>
</dbReference>
<reference evidence="1" key="1">
    <citation type="submission" date="2020-10" db="EMBL/GenBank/DDBJ databases">
        <authorList>
            <person name="Gilroy R."/>
        </authorList>
    </citation>
    <scope>NUCLEOTIDE SEQUENCE</scope>
    <source>
        <strain evidence="1">ChiSjej6B24-2974</strain>
    </source>
</reference>
<evidence type="ECO:0000313" key="2">
    <source>
        <dbReference type="Proteomes" id="UP000824260"/>
    </source>
</evidence>
<sequence length="254" mass="27985">MKDTRAMAYVNMYGVLGALENLCAMDAKAKEILAGLKKPVSMCLEVKDGPCCTFHFTREGCRMTEGDTDCTCKMRFASPEKFNNLIDHAKPGMPVKGVVQLLTFLTGPFTKLTDRLTELLRPSEEAMRDRAFFEESTILTMYTIAGAISALANTDPIARLSASYTVDGDLSLGIKDAVSLTIRVKDHHFATIKQPCEKPRVIMEFADIDLAHGLFTGTASTLDEMCRGTIYLSGMISMADNVNRILDRVSLYLA</sequence>
<comment type="caution">
    <text evidence="1">The sequence shown here is derived from an EMBL/GenBank/DDBJ whole genome shotgun (WGS) entry which is preliminary data.</text>
</comment>
<name>A0A9D0ZLL9_9FIRM</name>
<reference evidence="1" key="2">
    <citation type="journal article" date="2021" name="PeerJ">
        <title>Extensive microbial diversity within the chicken gut microbiome revealed by metagenomics and culture.</title>
        <authorList>
            <person name="Gilroy R."/>
            <person name="Ravi A."/>
            <person name="Getino M."/>
            <person name="Pursley I."/>
            <person name="Horton D.L."/>
            <person name="Alikhan N.F."/>
            <person name="Baker D."/>
            <person name="Gharbi K."/>
            <person name="Hall N."/>
            <person name="Watson M."/>
            <person name="Adriaenssens E.M."/>
            <person name="Foster-Nyarko E."/>
            <person name="Jarju S."/>
            <person name="Secka A."/>
            <person name="Antonio M."/>
            <person name="Oren A."/>
            <person name="Chaudhuri R.R."/>
            <person name="La Ragione R."/>
            <person name="Hildebrand F."/>
            <person name="Pallen M.J."/>
        </authorList>
    </citation>
    <scope>NUCLEOTIDE SEQUENCE</scope>
    <source>
        <strain evidence="1">ChiSjej6B24-2974</strain>
    </source>
</reference>
<evidence type="ECO:0000313" key="1">
    <source>
        <dbReference type="EMBL" id="HIQ82785.1"/>
    </source>
</evidence>
<accession>A0A9D0ZLL9</accession>
<evidence type="ECO:0008006" key="3">
    <source>
        <dbReference type="Google" id="ProtNLM"/>
    </source>
</evidence>
<organism evidence="1 2">
    <name type="scientific">Candidatus Pullichristensenella stercorigallinarum</name>
    <dbReference type="NCBI Taxonomy" id="2840909"/>
    <lineage>
        <taxon>Bacteria</taxon>
        <taxon>Bacillati</taxon>
        <taxon>Bacillota</taxon>
        <taxon>Clostridia</taxon>
        <taxon>Candidatus Pullichristensenella</taxon>
    </lineage>
</organism>